<accession>Z9JNR3</accession>
<dbReference type="EMBL" id="JDSQ01000001">
    <property type="protein sequence ID" value="EWS79441.1"/>
    <property type="molecule type" value="Genomic_DNA"/>
</dbReference>
<dbReference type="Proteomes" id="UP000020406">
    <property type="component" value="Unassembled WGS sequence"/>
</dbReference>
<gene>
    <name evidence="1" type="ORF">AF72_00610</name>
</gene>
<sequence length="48" mass="5040">MVQTATCSSAKKVVHAYVITDQPQGMAILSATVFGHPVGMAATRVFFA</sequence>
<proteinExistence type="predicted"/>
<name>Z9JNR3_9GAMM</name>
<reference evidence="1 2" key="1">
    <citation type="journal article" date="2014" name="Genome Announc.">
        <title>Draft Genome Sequence of Xylella fastidiosa Pear Leaf Scorch Strain in Taiwan.</title>
        <authorList>
            <person name="Su C.C."/>
            <person name="Deng W.L."/>
            <person name="Jan F.J."/>
            <person name="Chang C.J."/>
            <person name="Huang H."/>
            <person name="Chen J."/>
        </authorList>
    </citation>
    <scope>NUCLEOTIDE SEQUENCE [LARGE SCALE GENOMIC DNA]</scope>
    <source>
        <strain evidence="1 2">PLS229</strain>
    </source>
</reference>
<comment type="caution">
    <text evidence="1">The sequence shown here is derived from an EMBL/GenBank/DDBJ whole genome shotgun (WGS) entry which is preliminary data.</text>
</comment>
<protein>
    <submittedName>
        <fullName evidence="1">Uncharacterized protein</fullName>
    </submittedName>
</protein>
<organism evidence="1 2">
    <name type="scientific">Xylella taiwanensis</name>
    <dbReference type="NCBI Taxonomy" id="1444770"/>
    <lineage>
        <taxon>Bacteria</taxon>
        <taxon>Pseudomonadati</taxon>
        <taxon>Pseudomonadota</taxon>
        <taxon>Gammaproteobacteria</taxon>
        <taxon>Lysobacterales</taxon>
        <taxon>Lysobacteraceae</taxon>
        <taxon>Xylella</taxon>
    </lineage>
</organism>
<dbReference type="AlphaFoldDB" id="Z9JNR3"/>
<evidence type="ECO:0000313" key="1">
    <source>
        <dbReference type="EMBL" id="EWS79441.1"/>
    </source>
</evidence>
<evidence type="ECO:0000313" key="2">
    <source>
        <dbReference type="Proteomes" id="UP000020406"/>
    </source>
</evidence>